<gene>
    <name evidence="5" type="ORF">DASB73_042350</name>
</gene>
<organism evidence="5 6">
    <name type="scientific">Starmerella bacillaris</name>
    <name type="common">Yeast</name>
    <name type="synonym">Candida zemplinina</name>
    <dbReference type="NCBI Taxonomy" id="1247836"/>
    <lineage>
        <taxon>Eukaryota</taxon>
        <taxon>Fungi</taxon>
        <taxon>Dikarya</taxon>
        <taxon>Ascomycota</taxon>
        <taxon>Saccharomycotina</taxon>
        <taxon>Dipodascomycetes</taxon>
        <taxon>Dipodascales</taxon>
        <taxon>Trichomonascaceae</taxon>
        <taxon>Starmerella</taxon>
    </lineage>
</organism>
<reference evidence="5 6" key="1">
    <citation type="journal article" date="2023" name="Elife">
        <title>Identification of key yeast species and microbe-microbe interactions impacting larval growth of Drosophila in the wild.</title>
        <authorList>
            <person name="Mure A."/>
            <person name="Sugiura Y."/>
            <person name="Maeda R."/>
            <person name="Honda K."/>
            <person name="Sakurai N."/>
            <person name="Takahashi Y."/>
            <person name="Watada M."/>
            <person name="Katoh T."/>
            <person name="Gotoh A."/>
            <person name="Gotoh Y."/>
            <person name="Taniguchi I."/>
            <person name="Nakamura K."/>
            <person name="Hayashi T."/>
            <person name="Katayama T."/>
            <person name="Uemura T."/>
            <person name="Hattori Y."/>
        </authorList>
    </citation>
    <scope>NUCLEOTIDE SEQUENCE [LARGE SCALE GENOMIC DNA]</scope>
    <source>
        <strain evidence="5 6">SB-73</strain>
    </source>
</reference>
<evidence type="ECO:0000256" key="1">
    <source>
        <dbReference type="ARBA" id="ARBA00004316"/>
    </source>
</evidence>
<dbReference type="EMBL" id="BTGC01000008">
    <property type="protein sequence ID" value="GMM53272.1"/>
    <property type="molecule type" value="Genomic_DNA"/>
</dbReference>
<proteinExistence type="inferred from homology"/>
<keyword evidence="4" id="KW-0966">Cell projection</keyword>
<comment type="similarity">
    <text evidence="2">Belongs to the TDA2 family.</text>
</comment>
<keyword evidence="6" id="KW-1185">Reference proteome</keyword>
<protein>
    <recommendedName>
        <fullName evidence="3">Topoisomerase I damage affected protein 2</fullName>
    </recommendedName>
</protein>
<comment type="subcellular location">
    <subcellularLocation>
        <location evidence="1">Cell projection</location>
    </subcellularLocation>
</comment>
<dbReference type="Gene3D" id="3.30.1140.40">
    <property type="entry name" value="Tctex-1"/>
    <property type="match status" value="1"/>
</dbReference>
<name>A0AAV5RQS5_STABA</name>
<evidence type="ECO:0000256" key="3">
    <source>
        <dbReference type="ARBA" id="ARBA00019193"/>
    </source>
</evidence>
<evidence type="ECO:0000256" key="2">
    <source>
        <dbReference type="ARBA" id="ARBA00010778"/>
    </source>
</evidence>
<sequence length="113" mass="12468">MPSSETAAFGNNTCPVALDVLNSTIENCFEFSKTAEDSTPVSLNVCISDLLTRISQRPECVSYKFIVTATQVQSGPAESYVGAYWDDNLDGIHVRILENEDRTVIVNIAWIHL</sequence>
<evidence type="ECO:0000313" key="5">
    <source>
        <dbReference type="EMBL" id="GMM53272.1"/>
    </source>
</evidence>
<dbReference type="GO" id="GO:0042995">
    <property type="term" value="C:cell projection"/>
    <property type="evidence" value="ECO:0007669"/>
    <property type="project" value="UniProtKB-SubCell"/>
</dbReference>
<evidence type="ECO:0000256" key="4">
    <source>
        <dbReference type="ARBA" id="ARBA00023273"/>
    </source>
</evidence>
<dbReference type="AlphaFoldDB" id="A0AAV5RQS5"/>
<dbReference type="Proteomes" id="UP001362899">
    <property type="component" value="Unassembled WGS sequence"/>
</dbReference>
<accession>A0AAV5RQS5</accession>
<comment type="caution">
    <text evidence="5">The sequence shown here is derived from an EMBL/GenBank/DDBJ whole genome shotgun (WGS) entry which is preliminary data.</text>
</comment>
<evidence type="ECO:0000313" key="6">
    <source>
        <dbReference type="Proteomes" id="UP001362899"/>
    </source>
</evidence>
<dbReference type="InterPro" id="IPR038586">
    <property type="entry name" value="Tctex-1-like_sf"/>
</dbReference>